<feature type="domain" description="Protein kinase" evidence="7">
    <location>
        <begin position="107"/>
        <end position="426"/>
    </location>
</feature>
<dbReference type="SMART" id="SM00220">
    <property type="entry name" value="S_TKc"/>
    <property type="match status" value="1"/>
</dbReference>
<feature type="compositionally biased region" description="Basic and acidic residues" evidence="6">
    <location>
        <begin position="445"/>
        <end position="455"/>
    </location>
</feature>
<dbReference type="GO" id="GO:0005524">
    <property type="term" value="F:ATP binding"/>
    <property type="evidence" value="ECO:0007669"/>
    <property type="project" value="UniProtKB-KW"/>
</dbReference>
<reference evidence="9" key="1">
    <citation type="submission" date="2024-04" db="EMBL/GenBank/DDBJ databases">
        <title>Salinicola lusitanus LLJ914,a marine bacterium isolated from the Okinawa Trough.</title>
        <authorList>
            <person name="Li J."/>
        </authorList>
    </citation>
    <scope>NUCLEOTIDE SEQUENCE [LARGE SCALE GENOMIC DNA]</scope>
</reference>
<dbReference type="PROSITE" id="PS50011">
    <property type="entry name" value="PROTEIN_KINASE_DOM"/>
    <property type="match status" value="1"/>
</dbReference>
<dbReference type="Gene3D" id="1.10.510.10">
    <property type="entry name" value="Transferase(Phosphotransferase) domain 1"/>
    <property type="match status" value="1"/>
</dbReference>
<dbReference type="GO" id="GO:0042771">
    <property type="term" value="P:intrinsic apoptotic signaling pathway in response to DNA damage by p53 class mediator"/>
    <property type="evidence" value="ECO:0007669"/>
    <property type="project" value="TreeGrafter"/>
</dbReference>
<keyword evidence="4" id="KW-0418">Kinase</keyword>
<evidence type="ECO:0000256" key="6">
    <source>
        <dbReference type="SAM" id="MobiDB-lite"/>
    </source>
</evidence>
<dbReference type="GO" id="GO:0046332">
    <property type="term" value="F:SMAD binding"/>
    <property type="evidence" value="ECO:0007669"/>
    <property type="project" value="TreeGrafter"/>
</dbReference>
<evidence type="ECO:0000256" key="3">
    <source>
        <dbReference type="ARBA" id="ARBA00022741"/>
    </source>
</evidence>
<evidence type="ECO:0000259" key="7">
    <source>
        <dbReference type="PROSITE" id="PS50011"/>
    </source>
</evidence>
<dbReference type="EMBL" id="JBBPFD010000673">
    <property type="protein sequence ID" value="KAK7877782.1"/>
    <property type="molecule type" value="Genomic_DNA"/>
</dbReference>
<keyword evidence="5" id="KW-0067">ATP-binding</keyword>
<protein>
    <recommendedName>
        <fullName evidence="7">Protein kinase domain-containing protein</fullName>
    </recommendedName>
</protein>
<dbReference type="PANTHER" id="PTHR24058:SF53">
    <property type="entry name" value="HOMEODOMAIN-INTERACTING PROTEIN KINASE 2"/>
    <property type="match status" value="1"/>
</dbReference>
<dbReference type="PANTHER" id="PTHR24058">
    <property type="entry name" value="DUAL SPECIFICITY PROTEIN KINASE"/>
    <property type="match status" value="1"/>
</dbReference>
<organism evidence="8 9">
    <name type="scientific">Mugilogobius chulae</name>
    <name type="common">yellowstripe goby</name>
    <dbReference type="NCBI Taxonomy" id="88201"/>
    <lineage>
        <taxon>Eukaryota</taxon>
        <taxon>Metazoa</taxon>
        <taxon>Chordata</taxon>
        <taxon>Craniata</taxon>
        <taxon>Vertebrata</taxon>
        <taxon>Euteleostomi</taxon>
        <taxon>Actinopterygii</taxon>
        <taxon>Neopterygii</taxon>
        <taxon>Teleostei</taxon>
        <taxon>Neoteleostei</taxon>
        <taxon>Acanthomorphata</taxon>
        <taxon>Gobiaria</taxon>
        <taxon>Gobiiformes</taxon>
        <taxon>Gobioidei</taxon>
        <taxon>Gobiidae</taxon>
        <taxon>Gobionellinae</taxon>
        <taxon>Mugilogobius</taxon>
    </lineage>
</organism>
<feature type="compositionally biased region" description="Polar residues" evidence="6">
    <location>
        <begin position="508"/>
        <end position="532"/>
    </location>
</feature>
<name>A0AAW0MFS2_9GOBI</name>
<evidence type="ECO:0000256" key="1">
    <source>
        <dbReference type="ARBA" id="ARBA00022527"/>
    </source>
</evidence>
<feature type="region of interest" description="Disordered" evidence="6">
    <location>
        <begin position="508"/>
        <end position="557"/>
    </location>
</feature>
<evidence type="ECO:0000256" key="5">
    <source>
        <dbReference type="ARBA" id="ARBA00022840"/>
    </source>
</evidence>
<dbReference type="GO" id="GO:0045944">
    <property type="term" value="P:positive regulation of transcription by RNA polymerase II"/>
    <property type="evidence" value="ECO:0007669"/>
    <property type="project" value="TreeGrafter"/>
</dbReference>
<dbReference type="GO" id="GO:0007224">
    <property type="term" value="P:smoothened signaling pathway"/>
    <property type="evidence" value="ECO:0007669"/>
    <property type="project" value="TreeGrafter"/>
</dbReference>
<evidence type="ECO:0000256" key="4">
    <source>
        <dbReference type="ARBA" id="ARBA00022777"/>
    </source>
</evidence>
<dbReference type="SUPFAM" id="SSF56112">
    <property type="entry name" value="Protein kinase-like (PK-like)"/>
    <property type="match status" value="1"/>
</dbReference>
<dbReference type="GO" id="GO:0004674">
    <property type="term" value="F:protein serine/threonine kinase activity"/>
    <property type="evidence" value="ECO:0007669"/>
    <property type="project" value="UniProtKB-KW"/>
</dbReference>
<dbReference type="GO" id="GO:0003714">
    <property type="term" value="F:transcription corepressor activity"/>
    <property type="evidence" value="ECO:0007669"/>
    <property type="project" value="TreeGrafter"/>
</dbReference>
<keyword evidence="2" id="KW-0808">Transferase</keyword>
<evidence type="ECO:0000256" key="2">
    <source>
        <dbReference type="ARBA" id="ARBA00022679"/>
    </source>
</evidence>
<dbReference type="InterPro" id="IPR050494">
    <property type="entry name" value="Ser_Thr_dual-spec_kinase"/>
</dbReference>
<keyword evidence="1" id="KW-0723">Serine/threonine-protein kinase</keyword>
<dbReference type="Proteomes" id="UP001460270">
    <property type="component" value="Unassembled WGS sequence"/>
</dbReference>
<accession>A0AAW0MFS2</accession>
<dbReference type="PROSITE" id="PS00108">
    <property type="entry name" value="PROTEIN_KINASE_ST"/>
    <property type="match status" value="1"/>
</dbReference>
<feature type="compositionally biased region" description="Polar residues" evidence="6">
    <location>
        <begin position="543"/>
        <end position="557"/>
    </location>
</feature>
<feature type="compositionally biased region" description="Polar residues" evidence="6">
    <location>
        <begin position="456"/>
        <end position="465"/>
    </location>
</feature>
<dbReference type="GO" id="GO:0016605">
    <property type="term" value="C:PML body"/>
    <property type="evidence" value="ECO:0007669"/>
    <property type="project" value="TreeGrafter"/>
</dbReference>
<dbReference type="GO" id="GO:0004713">
    <property type="term" value="F:protein tyrosine kinase activity"/>
    <property type="evidence" value="ECO:0007669"/>
    <property type="project" value="TreeGrafter"/>
</dbReference>
<feature type="region of interest" description="Disordered" evidence="6">
    <location>
        <begin position="19"/>
        <end position="40"/>
    </location>
</feature>
<evidence type="ECO:0000313" key="9">
    <source>
        <dbReference type="Proteomes" id="UP001460270"/>
    </source>
</evidence>
<dbReference type="InterPro" id="IPR011009">
    <property type="entry name" value="Kinase-like_dom_sf"/>
</dbReference>
<comment type="caution">
    <text evidence="8">The sequence shown here is derived from an EMBL/GenBank/DDBJ whole genome shotgun (WGS) entry which is preliminary data.</text>
</comment>
<gene>
    <name evidence="8" type="ORF">WMY93_031542</name>
</gene>
<keyword evidence="3" id="KW-0547">Nucleotide-binding</keyword>
<sequence>MIDSRVRTQHKTTAVIKKKPRTATETVAPTTEDFDGGDVTQNGFVTSSSQSFRTERTQLRGHFTSVCLSEQSAQTVESKETAYIYYRGKMESRYLHTVETHNPMDLYEILEVMGEGSYGEVCRCRNKLTGKTVAVKRMKYCNTSVVQREVSMLQKISCLDPDVHNVVRFHRHFTSSSGQHYLEFEQLDQTLHDLMRRQKKGIPLNDLRPVAKQLLTALEGLRALGIVHTDIKPDNIMLVDQQKEPFRVKLIDFGLARLTEELRVGMRMQVPGFRAPEVSLGLPLSEAVDVWSLGCCLLAFYLYLLPFDVEASYDNVKQISHILGVPDERLITQATRGDQFFVREENRWRLKTPSEVKAETGRYPETGEHNLESVSSLQDLLLNRKGKTSKVEFLDRVMFLDLIQKMLTMDIETRITPAEALEHPFITRSYTQEYLDYFTESEQRMSLKPAPEPRTDVTSAVSHSCSGLPSKYFHRASLGTDSDSEEKSGVLLRSSLLNGLCATSTTSFQTRSESEKLVQSSSTDDYQTPNDNSTDEDLKSPVVLQSSPSKKPQRYVS</sequence>
<keyword evidence="9" id="KW-1185">Reference proteome</keyword>
<feature type="region of interest" description="Disordered" evidence="6">
    <location>
        <begin position="445"/>
        <end position="465"/>
    </location>
</feature>
<proteinExistence type="predicted"/>
<dbReference type="Gene3D" id="3.30.200.20">
    <property type="entry name" value="Phosphorylase Kinase, domain 1"/>
    <property type="match status" value="1"/>
</dbReference>
<dbReference type="AlphaFoldDB" id="A0AAW0MFS2"/>
<dbReference type="GO" id="GO:0003713">
    <property type="term" value="F:transcription coactivator activity"/>
    <property type="evidence" value="ECO:0007669"/>
    <property type="project" value="TreeGrafter"/>
</dbReference>
<evidence type="ECO:0000313" key="8">
    <source>
        <dbReference type="EMBL" id="KAK7877782.1"/>
    </source>
</evidence>
<dbReference type="Pfam" id="PF00069">
    <property type="entry name" value="Pkinase"/>
    <property type="match status" value="1"/>
</dbReference>
<dbReference type="InterPro" id="IPR000719">
    <property type="entry name" value="Prot_kinase_dom"/>
</dbReference>
<dbReference type="InterPro" id="IPR008271">
    <property type="entry name" value="Ser/Thr_kinase_AS"/>
</dbReference>
<dbReference type="GO" id="GO:0005737">
    <property type="term" value="C:cytoplasm"/>
    <property type="evidence" value="ECO:0007669"/>
    <property type="project" value="TreeGrafter"/>
</dbReference>